<evidence type="ECO:0000256" key="6">
    <source>
        <dbReference type="ARBA" id="ARBA00022630"/>
    </source>
</evidence>
<dbReference type="PANTHER" id="PTHR48083:SF35">
    <property type="entry name" value="ACYL-COA DEHYDROGENASE FAMILY MEMBER 10"/>
    <property type="match status" value="1"/>
</dbReference>
<keyword evidence="9" id="KW-0560">Oxidoreductase</keyword>
<dbReference type="InterPro" id="IPR050741">
    <property type="entry name" value="Acyl-CoA_dehydrogenase"/>
</dbReference>
<accession>A0A1I7RRX4</accession>
<evidence type="ECO:0000256" key="16">
    <source>
        <dbReference type="ARBA" id="ARBA00048020"/>
    </source>
</evidence>
<comment type="similarity">
    <text evidence="5">Belongs to the acyl-CoA dehydrogenase family.</text>
</comment>
<dbReference type="Gene3D" id="1.20.140.10">
    <property type="entry name" value="Butyryl-CoA Dehydrogenase, subunit A, domain 3"/>
    <property type="match status" value="1"/>
</dbReference>
<organism evidence="27 29">
    <name type="scientific">Bursaphelenchus xylophilus</name>
    <name type="common">Pinewood nematode worm</name>
    <name type="synonym">Aphelenchoides xylophilus</name>
    <dbReference type="NCBI Taxonomy" id="6326"/>
    <lineage>
        <taxon>Eukaryota</taxon>
        <taxon>Metazoa</taxon>
        <taxon>Ecdysozoa</taxon>
        <taxon>Nematoda</taxon>
        <taxon>Chromadorea</taxon>
        <taxon>Rhabditida</taxon>
        <taxon>Tylenchina</taxon>
        <taxon>Tylenchomorpha</taxon>
        <taxon>Aphelenchoidea</taxon>
        <taxon>Aphelenchoididae</taxon>
        <taxon>Bursaphelenchus</taxon>
    </lineage>
</organism>
<dbReference type="SUPFAM" id="SSF56784">
    <property type="entry name" value="HAD-like"/>
    <property type="match status" value="1"/>
</dbReference>
<evidence type="ECO:0000313" key="27">
    <source>
        <dbReference type="Proteomes" id="UP000095284"/>
    </source>
</evidence>
<comment type="pathway">
    <text evidence="4">Lipid metabolism; fatty acid beta-oxidation.</text>
</comment>
<evidence type="ECO:0000256" key="15">
    <source>
        <dbReference type="ARBA" id="ARBA00047443"/>
    </source>
</evidence>
<dbReference type="SMR" id="A0A1I7RRX4"/>
<dbReference type="InterPro" id="IPR036250">
    <property type="entry name" value="AcylCo_DH-like_C"/>
</dbReference>
<dbReference type="Pfam" id="PF01636">
    <property type="entry name" value="APH"/>
    <property type="match status" value="1"/>
</dbReference>
<reference evidence="29" key="1">
    <citation type="submission" date="2016-11" db="UniProtKB">
        <authorList>
            <consortium name="WormBaseParasite"/>
        </authorList>
    </citation>
    <scope>IDENTIFICATION</scope>
</reference>
<evidence type="ECO:0000313" key="26">
    <source>
        <dbReference type="EMBL" id="CAG9123415.1"/>
    </source>
</evidence>
<dbReference type="Gene3D" id="3.40.50.1000">
    <property type="entry name" value="HAD superfamily/HAD-like"/>
    <property type="match status" value="1"/>
</dbReference>
<comment type="catalytic activity">
    <reaction evidence="15">
        <text>a 2,3-saturated acyl-CoA + oxidized [electron-transfer flavoprotein] + H(+) = a (2E)-enoyl-CoA + reduced [electron-transfer flavoprotein]</text>
        <dbReference type="Rhea" id="RHEA:44704"/>
        <dbReference type="Rhea" id="RHEA-COMP:10685"/>
        <dbReference type="Rhea" id="RHEA-COMP:10686"/>
        <dbReference type="ChEBI" id="CHEBI:15378"/>
        <dbReference type="ChEBI" id="CHEBI:57692"/>
        <dbReference type="ChEBI" id="CHEBI:58307"/>
        <dbReference type="ChEBI" id="CHEBI:58856"/>
        <dbReference type="ChEBI" id="CHEBI:65111"/>
    </reaction>
    <physiologicalReaction direction="left-to-right" evidence="15">
        <dbReference type="Rhea" id="RHEA:44705"/>
    </physiologicalReaction>
</comment>
<dbReference type="InterPro" id="IPR006439">
    <property type="entry name" value="HAD-SF_hydro_IA"/>
</dbReference>
<dbReference type="InterPro" id="IPR009100">
    <property type="entry name" value="AcylCoA_DH/oxidase_NM_dom_sf"/>
</dbReference>
<dbReference type="Gene3D" id="2.40.110.10">
    <property type="entry name" value="Butyryl-CoA Dehydrogenase, subunit A, domain 2"/>
    <property type="match status" value="1"/>
</dbReference>
<dbReference type="CDD" id="cd02603">
    <property type="entry name" value="HAD_sEH-N_like"/>
    <property type="match status" value="1"/>
</dbReference>
<dbReference type="OrthoDB" id="434771at2759"/>
<dbReference type="eggNOG" id="KOG1469">
    <property type="taxonomic scope" value="Eukaryota"/>
</dbReference>
<dbReference type="SUPFAM" id="SSF56112">
    <property type="entry name" value="Protein kinase-like (PK-like)"/>
    <property type="match status" value="1"/>
</dbReference>
<dbReference type="Pfam" id="PF02771">
    <property type="entry name" value="Acyl-CoA_dh_N"/>
    <property type="match status" value="1"/>
</dbReference>
<evidence type="ECO:0000259" key="21">
    <source>
        <dbReference type="Pfam" id="PF00441"/>
    </source>
</evidence>
<evidence type="ECO:0000259" key="23">
    <source>
        <dbReference type="Pfam" id="PF02770"/>
    </source>
</evidence>
<dbReference type="FunFam" id="2.40.110.10:FF:000002">
    <property type="entry name" value="Acyl-CoA dehydrogenase fadE12"/>
    <property type="match status" value="1"/>
</dbReference>
<evidence type="ECO:0000256" key="8">
    <source>
        <dbReference type="ARBA" id="ARBA00022990"/>
    </source>
</evidence>
<evidence type="ECO:0000256" key="9">
    <source>
        <dbReference type="ARBA" id="ARBA00023002"/>
    </source>
</evidence>
<feature type="domain" description="Acyl-CoA dehydrogenase/oxidase N-terminal" evidence="24">
    <location>
        <begin position="574"/>
        <end position="698"/>
    </location>
</feature>
<evidence type="ECO:0000259" key="22">
    <source>
        <dbReference type="Pfam" id="PF01636"/>
    </source>
</evidence>
<dbReference type="Proteomes" id="UP000582659">
    <property type="component" value="Unassembled WGS sequence"/>
</dbReference>
<evidence type="ECO:0000313" key="28">
    <source>
        <dbReference type="Proteomes" id="UP000659654"/>
    </source>
</evidence>
<dbReference type="WBParaSite" id="BXY_0347300.1">
    <property type="protein sequence ID" value="BXY_0347300.1"/>
    <property type="gene ID" value="BXY_0347300"/>
</dbReference>
<dbReference type="Gene3D" id="1.10.540.10">
    <property type="entry name" value="Acyl-CoA dehydrogenase/oxidase, N-terminal domain"/>
    <property type="match status" value="1"/>
</dbReference>
<evidence type="ECO:0000256" key="14">
    <source>
        <dbReference type="ARBA" id="ARBA00046026"/>
    </source>
</evidence>
<dbReference type="InterPro" id="IPR023214">
    <property type="entry name" value="HAD_sf"/>
</dbReference>
<dbReference type="Pfam" id="PF00441">
    <property type="entry name" value="Acyl-CoA_dh_1"/>
    <property type="match status" value="1"/>
</dbReference>
<dbReference type="InterPro" id="IPR037069">
    <property type="entry name" value="AcylCoA_DH/ox_N_sf"/>
</dbReference>
<feature type="domain" description="Aminoglycoside phosphotransferase" evidence="22">
    <location>
        <begin position="239"/>
        <end position="454"/>
    </location>
</feature>
<protein>
    <recommendedName>
        <fullName evidence="13">Acyl-CoA dehydrogenase family member 11</fullName>
    </recommendedName>
</protein>
<dbReference type="GO" id="GO:0050660">
    <property type="term" value="F:flavin adenine dinucleotide binding"/>
    <property type="evidence" value="ECO:0007669"/>
    <property type="project" value="InterPro"/>
</dbReference>
<comment type="catalytic activity">
    <reaction evidence="17">
        <text>tetracosanoyl-CoA + oxidized [electron-transfer flavoprotein] + H(+) = (2E)-tetracosenoyl-CoA + reduced [electron-transfer flavoprotein]</text>
        <dbReference type="Rhea" id="RHEA:47232"/>
        <dbReference type="Rhea" id="RHEA-COMP:10685"/>
        <dbReference type="Rhea" id="RHEA-COMP:10686"/>
        <dbReference type="ChEBI" id="CHEBI:15378"/>
        <dbReference type="ChEBI" id="CHEBI:57692"/>
        <dbReference type="ChEBI" id="CHEBI:58307"/>
        <dbReference type="ChEBI" id="CHEBI:65052"/>
        <dbReference type="ChEBI" id="CHEBI:74693"/>
    </reaction>
    <physiologicalReaction direction="left-to-right" evidence="17">
        <dbReference type="Rhea" id="RHEA:47233"/>
    </physiologicalReaction>
</comment>
<comment type="catalytic activity">
    <reaction evidence="16">
        <text>docosanoyl-CoA + oxidized [electron-transfer flavoprotein] + H(+) = (2E)-docosenoyl-CoA + reduced [electron-transfer flavoprotein]</text>
        <dbReference type="Rhea" id="RHEA:47228"/>
        <dbReference type="Rhea" id="RHEA-COMP:10685"/>
        <dbReference type="Rhea" id="RHEA-COMP:10686"/>
        <dbReference type="ChEBI" id="CHEBI:15378"/>
        <dbReference type="ChEBI" id="CHEBI:57692"/>
        <dbReference type="ChEBI" id="CHEBI:58307"/>
        <dbReference type="ChEBI" id="CHEBI:65059"/>
        <dbReference type="ChEBI" id="CHEBI:74692"/>
    </reaction>
    <physiologicalReaction direction="left-to-right" evidence="16">
        <dbReference type="Rhea" id="RHEA:47229"/>
    </physiologicalReaction>
</comment>
<keyword evidence="6" id="KW-0285">Flavoprotein</keyword>
<evidence type="ECO:0000256" key="4">
    <source>
        <dbReference type="ARBA" id="ARBA00005005"/>
    </source>
</evidence>
<gene>
    <name evidence="25" type="ORF">BXYJ_LOCUS11968</name>
</gene>
<dbReference type="InterPro" id="IPR041726">
    <property type="entry name" value="ACAD10_11_N"/>
</dbReference>
<dbReference type="eggNOG" id="KOG3085">
    <property type="taxonomic scope" value="Eukaryota"/>
</dbReference>
<evidence type="ECO:0000256" key="18">
    <source>
        <dbReference type="ARBA" id="ARBA00048395"/>
    </source>
</evidence>
<proteinExistence type="inferred from homology"/>
<dbReference type="Gene3D" id="3.30.200.20">
    <property type="entry name" value="Phosphorylase Kinase, domain 1"/>
    <property type="match status" value="1"/>
</dbReference>
<dbReference type="InterPro" id="IPR011945">
    <property type="entry name" value="HAD-SF_ppase_IA/epoxid_hydro_N"/>
</dbReference>
<comment type="function">
    <text evidence="14">Acyl-CoA dehydrogenase, that exhibits maximal activity towards saturated C22-CoA. Probably participates in beta-oxydation and energy production but could also play a role in the metabolism of specific fatty acids to control fatty acids composition of cellular lipids in brain.</text>
</comment>
<dbReference type="NCBIfam" id="TIGR01509">
    <property type="entry name" value="HAD-SF-IA-v3"/>
    <property type="match status" value="1"/>
</dbReference>
<dbReference type="InterPro" id="IPR036412">
    <property type="entry name" value="HAD-like_sf"/>
</dbReference>
<dbReference type="Proteomes" id="UP000095284">
    <property type="component" value="Unplaced"/>
</dbReference>
<evidence type="ECO:0000256" key="2">
    <source>
        <dbReference type="ARBA" id="ARBA00004275"/>
    </source>
</evidence>
<dbReference type="InterPro" id="IPR011009">
    <property type="entry name" value="Kinase-like_dom_sf"/>
</dbReference>
<keyword evidence="12" id="KW-0576">Peroxisome</keyword>
<dbReference type="GO" id="GO:0003995">
    <property type="term" value="F:acyl-CoA dehydrogenase activity"/>
    <property type="evidence" value="ECO:0007669"/>
    <property type="project" value="TreeGrafter"/>
</dbReference>
<keyword evidence="7" id="KW-0274">FAD</keyword>
<dbReference type="SUPFAM" id="SSF47203">
    <property type="entry name" value="Acyl-CoA dehydrogenase C-terminal domain-like"/>
    <property type="match status" value="1"/>
</dbReference>
<dbReference type="SUPFAM" id="SSF56645">
    <property type="entry name" value="Acyl-CoA dehydrogenase NM domain-like"/>
    <property type="match status" value="1"/>
</dbReference>
<evidence type="ECO:0000256" key="17">
    <source>
        <dbReference type="ARBA" id="ARBA00048086"/>
    </source>
</evidence>
<dbReference type="InterPro" id="IPR046373">
    <property type="entry name" value="Acyl-CoA_Oxase/DH_mid-dom_sf"/>
</dbReference>
<sequence length="973" mass="111237">MGGVLIPAPFQFWEALEYEHNLKKGSIRETLLSPEFVGRFHELERGQLTLDDFRNLFTFFYNRQHGTNAASIPCLDWLTNGPTIDPKWIPILESLRSQGLKLYLLTNNWFFDRARCLPTLPIDTRVFHGIFESCRLGMRKPEEKIYEHVNRNLNLPPEQVLFIDDLGENLKVAKNRGWKTLKCDNIENCIEEIGKVLSVNLRTQVPGTRPCLSHEILDQTALTRYLQSLFQSSSTTLEVKKFGHGQSNPTYYVRYDNRELVLRKKPSGKLLPSAHLIDREYRVQKAVQKEVPVARVLDYAEGVLDTPFYIMEYVRGRIITDYELKSVPREQRRLYWLELVKVLAKIHSLNYHKAGLDKYGKGGNYIERNLKTWYRNYNASKTTELAIADHIHDMLSKQIPSESMVTLVHGDFRLDNVIFHPTEPRIVAVLDWENSTIGDPMTDLGTLLINYYHDEKKLFPTLKPINTLQQRGLPQDNELFQVYKDLLRVNPKPQWMESGVKAPEWNFYVAFLLFRIAAISQGVYKRHLTGQASSPDAAFYGPLVKRLLEQSYITLQYKNYGKFAVVPSALSPKAQKYHELVYKFVHEKIIPREQEFLEISESDNKWKLNPLTEQLKREAKALGLWNLFIPHHLDPMERYGKGLTNVEYAMICELMGKCVFAPEIFNCGAPDTGNMEVLIKYGTEEQKKAWLTPLLEGEIRSCYAMTEPDVASSDATNVQGSIVRDGKGNFVINSRKWFTSNAAHPNCKICVFMGKVQGWEKKRLHERQSMILVPMDTPGVTVVRALNTLGTYDAPGGHCEVTFENVVVPESNLILGEGRGFEIAQGRLGPGRIHHCMRLIGHCTRSLELFKERVTSDRKIQGQKLVTFQNVRVDLAESTIQLEQARLLVLKAAHMIDTVGPKLAAKEIAMIKVAVPRMAFTLIDKVIQTFGAAGVTHDYPLAVFLIWARSLRLADGPDIVHLETVAKQELSKL</sequence>
<dbReference type="PANTHER" id="PTHR48083">
    <property type="entry name" value="MEDIUM-CHAIN SPECIFIC ACYL-COA DEHYDROGENASE, MITOCHONDRIAL-RELATED"/>
    <property type="match status" value="1"/>
</dbReference>
<dbReference type="CDD" id="cd05154">
    <property type="entry name" value="ACAD10_11_N-like"/>
    <property type="match status" value="1"/>
</dbReference>
<dbReference type="GO" id="GO:0031966">
    <property type="term" value="C:mitochondrial membrane"/>
    <property type="evidence" value="ECO:0007669"/>
    <property type="project" value="UniProtKB-SubCell"/>
</dbReference>
<comment type="subcellular location">
    <subcellularLocation>
        <location evidence="3">Mitochondrion membrane</location>
    </subcellularLocation>
    <subcellularLocation>
        <location evidence="2">Peroxisome</location>
    </subcellularLocation>
</comment>
<name>A0A1I7RRX4_BURXY</name>
<evidence type="ECO:0000256" key="1">
    <source>
        <dbReference type="ARBA" id="ARBA00001974"/>
    </source>
</evidence>
<dbReference type="InterPro" id="IPR013786">
    <property type="entry name" value="AcylCoA_DH/ox_N"/>
</dbReference>
<comment type="cofactor">
    <cofactor evidence="1">
        <name>FAD</name>
        <dbReference type="ChEBI" id="CHEBI:57692"/>
    </cofactor>
</comment>
<dbReference type="GO" id="GO:0033539">
    <property type="term" value="P:fatty acid beta-oxidation using acyl-CoA dehydrogenase"/>
    <property type="evidence" value="ECO:0007669"/>
    <property type="project" value="TreeGrafter"/>
</dbReference>
<dbReference type="InterPro" id="IPR009075">
    <property type="entry name" value="AcylCo_DH/oxidase_C"/>
</dbReference>
<dbReference type="InterPro" id="IPR006091">
    <property type="entry name" value="Acyl-CoA_Oxase/DH_mid-dom"/>
</dbReference>
<evidence type="ECO:0000256" key="12">
    <source>
        <dbReference type="ARBA" id="ARBA00023140"/>
    </source>
</evidence>
<feature type="domain" description="Acyl-CoA oxidase/dehydrogenase middle" evidence="23">
    <location>
        <begin position="702"/>
        <end position="806"/>
    </location>
</feature>
<evidence type="ECO:0000256" key="11">
    <source>
        <dbReference type="ARBA" id="ARBA00023136"/>
    </source>
</evidence>
<keyword evidence="10" id="KW-0443">Lipid metabolism</keyword>
<evidence type="ECO:0000259" key="24">
    <source>
        <dbReference type="Pfam" id="PF02771"/>
    </source>
</evidence>
<dbReference type="EMBL" id="CAJFDI010000005">
    <property type="protein sequence ID" value="CAD5231877.1"/>
    <property type="molecule type" value="Genomic_DNA"/>
</dbReference>
<reference evidence="26" key="2">
    <citation type="submission" date="2020-08" db="EMBL/GenBank/DDBJ databases">
        <authorList>
            <person name="Kikuchi T."/>
        </authorList>
    </citation>
    <scope>NUCLEOTIDE SEQUENCE</scope>
    <source>
        <strain evidence="25">Ka4C1</strain>
    </source>
</reference>
<evidence type="ECO:0000256" key="20">
    <source>
        <dbReference type="ARBA" id="ARBA00049140"/>
    </source>
</evidence>
<evidence type="ECO:0000256" key="5">
    <source>
        <dbReference type="ARBA" id="ARBA00009347"/>
    </source>
</evidence>
<dbReference type="AlphaFoldDB" id="A0A1I7RRX4"/>
<feature type="domain" description="Acyl-CoA dehydrogenase/oxidase C-terminal" evidence="21">
    <location>
        <begin position="818"/>
        <end position="968"/>
    </location>
</feature>
<keyword evidence="11" id="KW-0472">Membrane</keyword>
<dbReference type="Proteomes" id="UP000659654">
    <property type="component" value="Unassembled WGS sequence"/>
</dbReference>
<evidence type="ECO:0000313" key="29">
    <source>
        <dbReference type="WBParaSite" id="BXY_0347300.1"/>
    </source>
</evidence>
<dbReference type="Gene3D" id="3.90.1200.10">
    <property type="match status" value="1"/>
</dbReference>
<dbReference type="InterPro" id="IPR002575">
    <property type="entry name" value="Aminoglycoside_PTrfase"/>
</dbReference>
<evidence type="ECO:0000313" key="25">
    <source>
        <dbReference type="EMBL" id="CAD5231877.1"/>
    </source>
</evidence>
<keyword evidence="28" id="KW-1185">Reference proteome</keyword>
<dbReference type="NCBIfam" id="TIGR02247">
    <property type="entry name" value="HAD-1A3-hyp"/>
    <property type="match status" value="1"/>
</dbReference>
<evidence type="ECO:0000256" key="10">
    <source>
        <dbReference type="ARBA" id="ARBA00023098"/>
    </source>
</evidence>
<dbReference type="InterPro" id="IPR023198">
    <property type="entry name" value="PGP-like_dom2"/>
</dbReference>
<evidence type="ECO:0000256" key="7">
    <source>
        <dbReference type="ARBA" id="ARBA00022827"/>
    </source>
</evidence>
<comment type="catalytic activity">
    <reaction evidence="20">
        <text>eicosanoyl-CoA + oxidized [electron-transfer flavoprotein] + H(+) = (2E)-eicosenoyl-CoA + reduced [electron-transfer flavoprotein]</text>
        <dbReference type="Rhea" id="RHEA:47236"/>
        <dbReference type="Rhea" id="RHEA-COMP:10685"/>
        <dbReference type="Rhea" id="RHEA-COMP:10686"/>
        <dbReference type="ChEBI" id="CHEBI:15378"/>
        <dbReference type="ChEBI" id="CHEBI:57380"/>
        <dbReference type="ChEBI" id="CHEBI:57692"/>
        <dbReference type="ChEBI" id="CHEBI:58307"/>
        <dbReference type="ChEBI" id="CHEBI:74691"/>
    </reaction>
    <physiologicalReaction direction="left-to-right" evidence="20">
        <dbReference type="Rhea" id="RHEA:47237"/>
    </physiologicalReaction>
</comment>
<dbReference type="EMBL" id="CAJFCV020000005">
    <property type="protein sequence ID" value="CAG9123415.1"/>
    <property type="molecule type" value="Genomic_DNA"/>
</dbReference>
<evidence type="ECO:0000256" key="3">
    <source>
        <dbReference type="ARBA" id="ARBA00004325"/>
    </source>
</evidence>
<evidence type="ECO:0000256" key="19">
    <source>
        <dbReference type="ARBA" id="ARBA00048399"/>
    </source>
</evidence>
<dbReference type="Pfam" id="PF00702">
    <property type="entry name" value="Hydrolase"/>
    <property type="match status" value="1"/>
</dbReference>
<comment type="catalytic activity">
    <reaction evidence="19">
        <text>hexacosanoyl-CoA + oxidized [electron-transfer flavoprotein] + H(+) = (2E)-hexacosenoyl-CoA + reduced [electron-transfer flavoprotein]</text>
        <dbReference type="Rhea" id="RHEA:48216"/>
        <dbReference type="Rhea" id="RHEA-COMP:10685"/>
        <dbReference type="Rhea" id="RHEA-COMP:10686"/>
        <dbReference type="ChEBI" id="CHEBI:15378"/>
        <dbReference type="ChEBI" id="CHEBI:57692"/>
        <dbReference type="ChEBI" id="CHEBI:58307"/>
        <dbReference type="ChEBI" id="CHEBI:64868"/>
        <dbReference type="ChEBI" id="CHEBI:74281"/>
    </reaction>
    <physiologicalReaction direction="left-to-right" evidence="19">
        <dbReference type="Rhea" id="RHEA:48217"/>
    </physiologicalReaction>
</comment>
<comment type="catalytic activity">
    <reaction evidence="18">
        <text>tricosanoyl-CoA + oxidized [electron-transfer flavoprotein] + H(+) = (2E)-tricosenoyl-CoA + reduced [electron-transfer flavoprotein]</text>
        <dbReference type="Rhea" id="RHEA:48220"/>
        <dbReference type="Rhea" id="RHEA-COMP:10685"/>
        <dbReference type="Rhea" id="RHEA-COMP:10686"/>
        <dbReference type="ChEBI" id="CHEBI:15378"/>
        <dbReference type="ChEBI" id="CHEBI:57692"/>
        <dbReference type="ChEBI" id="CHEBI:58307"/>
        <dbReference type="ChEBI" id="CHEBI:90118"/>
        <dbReference type="ChEBI" id="CHEBI:90119"/>
    </reaction>
    <physiologicalReaction direction="left-to-right" evidence="18">
        <dbReference type="Rhea" id="RHEA:48221"/>
    </physiologicalReaction>
</comment>
<evidence type="ECO:0000256" key="13">
    <source>
        <dbReference type="ARBA" id="ARBA00040622"/>
    </source>
</evidence>
<dbReference type="GO" id="GO:0005777">
    <property type="term" value="C:peroxisome"/>
    <property type="evidence" value="ECO:0007669"/>
    <property type="project" value="UniProtKB-SubCell"/>
</dbReference>
<dbReference type="Gene3D" id="1.10.150.240">
    <property type="entry name" value="Putative phosphatase, domain 2"/>
    <property type="match status" value="1"/>
</dbReference>
<dbReference type="PRINTS" id="PR00413">
    <property type="entry name" value="HADHALOGNASE"/>
</dbReference>
<keyword evidence="8" id="KW-0007">Acetylation</keyword>
<dbReference type="Pfam" id="PF02770">
    <property type="entry name" value="Acyl-CoA_dh_M"/>
    <property type="match status" value="1"/>
</dbReference>